<dbReference type="Proteomes" id="UP001553843">
    <property type="component" value="Unassembled WGS sequence"/>
</dbReference>
<accession>A0ABV3M7R2</accession>
<dbReference type="SUPFAM" id="SSF55424">
    <property type="entry name" value="FAD/NAD-linked reductases, dimerisation (C-terminal) domain"/>
    <property type="match status" value="1"/>
</dbReference>
<sequence length="93" mass="9804">MAAPGPTPFISVPSFWSDLHGAKIRSVGLPSASDEARIVEYDLTGRRLEVSHHRTGRLAGALTVGRTGRLASYRRALQERLAPVVGAGAPATA</sequence>
<organism evidence="2 3">
    <name type="scientific">Streptomyces huasconensis</name>
    <dbReference type="NCBI Taxonomy" id="1854574"/>
    <lineage>
        <taxon>Bacteria</taxon>
        <taxon>Bacillati</taxon>
        <taxon>Actinomycetota</taxon>
        <taxon>Actinomycetes</taxon>
        <taxon>Kitasatosporales</taxon>
        <taxon>Streptomycetaceae</taxon>
        <taxon>Streptomyces</taxon>
    </lineage>
</organism>
<dbReference type="InterPro" id="IPR016156">
    <property type="entry name" value="FAD/NAD-linked_Rdtase_dimer_sf"/>
</dbReference>
<dbReference type="EMBL" id="JBEYRS010000027">
    <property type="protein sequence ID" value="MEW2367600.1"/>
    <property type="molecule type" value="Genomic_DNA"/>
</dbReference>
<evidence type="ECO:0000313" key="3">
    <source>
        <dbReference type="Proteomes" id="UP001553843"/>
    </source>
</evidence>
<dbReference type="RefSeq" id="WP_359783516.1">
    <property type="nucleotide sequence ID" value="NZ_JBEYRR010000016.1"/>
</dbReference>
<feature type="domain" description="Reductase C-terminal" evidence="1">
    <location>
        <begin position="15"/>
        <end position="82"/>
    </location>
</feature>
<name>A0ABV3M7R2_9ACTN</name>
<protein>
    <submittedName>
        <fullName evidence="2">Oxidoreductase C-terminal domain-containing protein</fullName>
    </submittedName>
</protein>
<comment type="caution">
    <text evidence="2">The sequence shown here is derived from an EMBL/GenBank/DDBJ whole genome shotgun (WGS) entry which is preliminary data.</text>
</comment>
<reference evidence="2 3" key="1">
    <citation type="submission" date="2024-06" db="EMBL/GenBank/DDBJ databases">
        <title>The Natural Products Discovery Center: Release of the First 8490 Sequenced Strains for Exploring Actinobacteria Biosynthetic Diversity.</title>
        <authorList>
            <person name="Kalkreuter E."/>
            <person name="Kautsar S.A."/>
            <person name="Yang D."/>
            <person name="Bader C.D."/>
            <person name="Teijaro C.N."/>
            <person name="Fluegel L."/>
            <person name="Davis C.M."/>
            <person name="Simpson J.R."/>
            <person name="Lauterbach L."/>
            <person name="Steele A.D."/>
            <person name="Gui C."/>
            <person name="Meng S."/>
            <person name="Li G."/>
            <person name="Viehrig K."/>
            <person name="Ye F."/>
            <person name="Su P."/>
            <person name="Kiefer A.F."/>
            <person name="Nichols A."/>
            <person name="Cepeda A.J."/>
            <person name="Yan W."/>
            <person name="Fan B."/>
            <person name="Jiang Y."/>
            <person name="Adhikari A."/>
            <person name="Zheng C.-J."/>
            <person name="Schuster L."/>
            <person name="Cowan T.M."/>
            <person name="Smanski M.J."/>
            <person name="Chevrette M.G."/>
            <person name="De Carvalho L.P.S."/>
            <person name="Shen B."/>
        </authorList>
    </citation>
    <scope>NUCLEOTIDE SEQUENCE [LARGE SCALE GENOMIC DNA]</scope>
    <source>
        <strain evidence="2 3">NPDC047833</strain>
    </source>
</reference>
<proteinExistence type="predicted"/>
<dbReference type="Gene3D" id="3.30.390.30">
    <property type="match status" value="1"/>
</dbReference>
<keyword evidence="3" id="KW-1185">Reference proteome</keyword>
<evidence type="ECO:0000259" key="1">
    <source>
        <dbReference type="Pfam" id="PF14759"/>
    </source>
</evidence>
<gene>
    <name evidence="2" type="ORF">AB0887_37475</name>
</gene>
<evidence type="ECO:0000313" key="2">
    <source>
        <dbReference type="EMBL" id="MEW2367600.1"/>
    </source>
</evidence>
<dbReference type="InterPro" id="IPR028202">
    <property type="entry name" value="Reductase_C"/>
</dbReference>
<dbReference type="Pfam" id="PF14759">
    <property type="entry name" value="Reductase_C"/>
    <property type="match status" value="1"/>
</dbReference>